<sequence>MVYSLSQNADIIVLTEFRNNSNAETLRSSLATTGFHYFGGTSAAPQENSVCIFSKQPFVHRTYPELPTSDRHRLISAHFDCVSIYGVYFPLNKAKASLFEFLRKGGCRPTDGAYFIIGDFNTGLHFQDEHGATFYCTTEFNALLESGLVDSWRNRHPSTKEFSWYSNRGNGFRIDHAFSNSEADGLIEQVYYDHKPREAKITDHSALVILHLCSHLS</sequence>
<organism evidence="2 3">
    <name type="scientific">Thiothrix lacustris</name>
    <dbReference type="NCBI Taxonomy" id="525917"/>
    <lineage>
        <taxon>Bacteria</taxon>
        <taxon>Pseudomonadati</taxon>
        <taxon>Pseudomonadota</taxon>
        <taxon>Gammaproteobacteria</taxon>
        <taxon>Thiotrichales</taxon>
        <taxon>Thiotrichaceae</taxon>
        <taxon>Thiothrix</taxon>
    </lineage>
</organism>
<feature type="domain" description="Endonuclease/exonuclease/phosphatase" evidence="1">
    <location>
        <begin position="7"/>
        <end position="182"/>
    </location>
</feature>
<proteinExistence type="predicted"/>
<dbReference type="GO" id="GO:0003824">
    <property type="term" value="F:catalytic activity"/>
    <property type="evidence" value="ECO:0007669"/>
    <property type="project" value="InterPro"/>
</dbReference>
<dbReference type="InterPro" id="IPR005135">
    <property type="entry name" value="Endo/exonuclease/phosphatase"/>
</dbReference>
<dbReference type="EMBL" id="MTEJ01000691">
    <property type="protein sequence ID" value="OQW99596.1"/>
    <property type="molecule type" value="Genomic_DNA"/>
</dbReference>
<dbReference type="AlphaFoldDB" id="A0A1Y1Q8T4"/>
<evidence type="ECO:0000259" key="1">
    <source>
        <dbReference type="Pfam" id="PF03372"/>
    </source>
</evidence>
<dbReference type="Pfam" id="PF03372">
    <property type="entry name" value="Exo_endo_phos"/>
    <property type="match status" value="1"/>
</dbReference>
<comment type="caution">
    <text evidence="2">The sequence shown here is derived from an EMBL/GenBank/DDBJ whole genome shotgun (WGS) entry which is preliminary data.</text>
</comment>
<name>A0A1Y1Q8T4_9GAMM</name>
<evidence type="ECO:0000313" key="2">
    <source>
        <dbReference type="EMBL" id="OQW99596.1"/>
    </source>
</evidence>
<dbReference type="InterPro" id="IPR036691">
    <property type="entry name" value="Endo/exonu/phosph_ase_sf"/>
</dbReference>
<dbReference type="Proteomes" id="UP000192491">
    <property type="component" value="Unassembled WGS sequence"/>
</dbReference>
<reference evidence="2 3" key="1">
    <citation type="submission" date="2017-01" db="EMBL/GenBank/DDBJ databases">
        <title>Novel large sulfur bacteria in the metagenomes of groundwater-fed chemosynthetic microbial mats in the Lake Huron basin.</title>
        <authorList>
            <person name="Sharrar A.M."/>
            <person name="Flood B.E."/>
            <person name="Bailey J.V."/>
            <person name="Jones D.S."/>
            <person name="Biddanda B."/>
            <person name="Ruberg S.A."/>
            <person name="Marcus D.N."/>
            <person name="Dick G.J."/>
        </authorList>
    </citation>
    <scope>NUCLEOTIDE SEQUENCE [LARGE SCALE GENOMIC DNA]</scope>
    <source>
        <strain evidence="2">A8</strain>
    </source>
</reference>
<gene>
    <name evidence="2" type="ORF">BWK73_50205</name>
</gene>
<dbReference type="SUPFAM" id="SSF56219">
    <property type="entry name" value="DNase I-like"/>
    <property type="match status" value="1"/>
</dbReference>
<accession>A0A1Y1Q8T4</accession>
<protein>
    <recommendedName>
        <fullName evidence="1">Endonuclease/exonuclease/phosphatase domain-containing protein</fullName>
    </recommendedName>
</protein>
<dbReference type="Gene3D" id="3.60.10.10">
    <property type="entry name" value="Endonuclease/exonuclease/phosphatase"/>
    <property type="match status" value="1"/>
</dbReference>
<evidence type="ECO:0000313" key="3">
    <source>
        <dbReference type="Proteomes" id="UP000192491"/>
    </source>
</evidence>